<dbReference type="InterPro" id="IPR016181">
    <property type="entry name" value="Acyl_CoA_acyltransferase"/>
</dbReference>
<evidence type="ECO:0000256" key="1">
    <source>
        <dbReference type="ARBA" id="ARBA00022679"/>
    </source>
</evidence>
<dbReference type="InterPro" id="IPR000182">
    <property type="entry name" value="GNAT_dom"/>
</dbReference>
<evidence type="ECO:0000313" key="6">
    <source>
        <dbReference type="Proteomes" id="UP000829720"/>
    </source>
</evidence>
<evidence type="ECO:0000256" key="2">
    <source>
        <dbReference type="ARBA" id="ARBA00023315"/>
    </source>
</evidence>
<protein>
    <recommendedName>
        <fullName evidence="3">Glycine N-acyltransferase-like protein</fullName>
        <ecNumber evidence="3">2.3.1.-</ecNumber>
    </recommendedName>
</protein>
<dbReference type="Proteomes" id="UP000829720">
    <property type="component" value="Unassembled WGS sequence"/>
</dbReference>
<dbReference type="InterPro" id="IPR010313">
    <property type="entry name" value="Glycine_N-acyltransferase"/>
</dbReference>
<reference evidence="5" key="1">
    <citation type="submission" date="2021-01" db="EMBL/GenBank/DDBJ databases">
        <authorList>
            <person name="Zahm M."/>
            <person name="Roques C."/>
            <person name="Cabau C."/>
            <person name="Klopp C."/>
            <person name="Donnadieu C."/>
            <person name="Jouanno E."/>
            <person name="Lampietro C."/>
            <person name="Louis A."/>
            <person name="Herpin A."/>
            <person name="Echchiki A."/>
            <person name="Berthelot C."/>
            <person name="Parey E."/>
            <person name="Roest-Crollius H."/>
            <person name="Braasch I."/>
            <person name="Postlethwait J."/>
            <person name="Bobe J."/>
            <person name="Montfort J."/>
            <person name="Bouchez O."/>
            <person name="Begum T."/>
            <person name="Mejri S."/>
            <person name="Adams A."/>
            <person name="Chen W.-J."/>
            <person name="Guiguen Y."/>
        </authorList>
    </citation>
    <scope>NUCLEOTIDE SEQUENCE</scope>
    <source>
        <tissue evidence="5">Blood</tissue>
    </source>
</reference>
<keyword evidence="2 3" id="KW-0012">Acyltransferase</keyword>
<dbReference type="GO" id="GO:0005739">
    <property type="term" value="C:mitochondrion"/>
    <property type="evidence" value="ECO:0007669"/>
    <property type="project" value="InterPro"/>
</dbReference>
<comment type="similarity">
    <text evidence="3">Belongs to the glycine N-acyltransferase family.</text>
</comment>
<accession>A0A8T3CSY9</accession>
<dbReference type="GO" id="GO:0047961">
    <property type="term" value="F:glycine N-acyltransferase activity"/>
    <property type="evidence" value="ECO:0007669"/>
    <property type="project" value="InterPro"/>
</dbReference>
<dbReference type="InterPro" id="IPR015938">
    <property type="entry name" value="Glycine_N-acyltransferase_N"/>
</dbReference>
<evidence type="ECO:0000256" key="3">
    <source>
        <dbReference type="RuleBase" id="RU368002"/>
    </source>
</evidence>
<dbReference type="PROSITE" id="PS51186">
    <property type="entry name" value="GNAT"/>
    <property type="match status" value="1"/>
</dbReference>
<sequence length="336" mass="37388">MKILTEEELKAAETALTAFLPHSMQVYGYISIVNRVKSVSLDVFVDAWPDFTTILCQPQRKEEGDFFKDLCVFSKDETTLVKIFSENALLNCGEFVCIAADLCHGETLLGVARNMGIPGKRIAVCHLMKLQDPSCLPLVDSLPLRVSTLDESHVDLVNRTWKFGCGERSSGMIRDMIRHYPSCCLMDGEGRAVAWVLTYASCAMGMLYTLPEYRGKGYAKALIRAMATRLHAQGYPVYCFIEEENQLSYELFKNWASLRTPPTGQPVVLAVCRSDWPVLLCLGRGTLQAHPGAWSHNYNPPFTPTPHRNSGHDGFSCTNKTLATASPTLTIDPRVV</sequence>
<dbReference type="OrthoDB" id="61870at2759"/>
<dbReference type="EC" id="2.3.1.-" evidence="3"/>
<dbReference type="Pfam" id="PF06021">
    <property type="entry name" value="Gly_acyl_tr_N"/>
    <property type="match status" value="1"/>
</dbReference>
<evidence type="ECO:0000259" key="4">
    <source>
        <dbReference type="PROSITE" id="PS51186"/>
    </source>
</evidence>
<dbReference type="InterPro" id="IPR013652">
    <property type="entry name" value="Glycine_N-acyltransferase_C"/>
</dbReference>
<feature type="domain" description="N-acetyltransferase" evidence="4">
    <location>
        <begin position="144"/>
        <end position="285"/>
    </location>
</feature>
<dbReference type="Gene3D" id="3.40.630.30">
    <property type="match status" value="1"/>
</dbReference>
<dbReference type="Pfam" id="PF08444">
    <property type="entry name" value="Gly_acyl_tr_C"/>
    <property type="match status" value="1"/>
</dbReference>
<dbReference type="CDD" id="cd04301">
    <property type="entry name" value="NAT_SF"/>
    <property type="match status" value="1"/>
</dbReference>
<gene>
    <name evidence="5" type="ORF">AGOR_G00213260</name>
</gene>
<dbReference type="PANTHER" id="PTHR15298:SF15">
    <property type="entry name" value="GLYCINE N-ACYLTRANSFERASE-LIKE PROTEIN"/>
    <property type="match status" value="1"/>
</dbReference>
<proteinExistence type="inferred from homology"/>
<dbReference type="AlphaFoldDB" id="A0A8T3CSY9"/>
<dbReference type="PANTHER" id="PTHR15298">
    <property type="entry name" value="L-COA N-ACYLTRANSFERASE-RELATED"/>
    <property type="match status" value="1"/>
</dbReference>
<keyword evidence="1 3" id="KW-0808">Transferase</keyword>
<evidence type="ECO:0000313" key="5">
    <source>
        <dbReference type="EMBL" id="KAI1886364.1"/>
    </source>
</evidence>
<organism evidence="5 6">
    <name type="scientific">Albula goreensis</name>
    <dbReference type="NCBI Taxonomy" id="1534307"/>
    <lineage>
        <taxon>Eukaryota</taxon>
        <taxon>Metazoa</taxon>
        <taxon>Chordata</taxon>
        <taxon>Craniata</taxon>
        <taxon>Vertebrata</taxon>
        <taxon>Euteleostomi</taxon>
        <taxon>Actinopterygii</taxon>
        <taxon>Neopterygii</taxon>
        <taxon>Teleostei</taxon>
        <taxon>Albuliformes</taxon>
        <taxon>Albulidae</taxon>
        <taxon>Albula</taxon>
    </lineage>
</organism>
<dbReference type="SUPFAM" id="SSF55729">
    <property type="entry name" value="Acyl-CoA N-acyltransferases (Nat)"/>
    <property type="match status" value="1"/>
</dbReference>
<comment type="caution">
    <text evidence="5">The sequence shown here is derived from an EMBL/GenBank/DDBJ whole genome shotgun (WGS) entry which is preliminary data.</text>
</comment>
<name>A0A8T3CSY9_9TELE</name>
<keyword evidence="6" id="KW-1185">Reference proteome</keyword>
<dbReference type="EMBL" id="JAERUA010000020">
    <property type="protein sequence ID" value="KAI1886364.1"/>
    <property type="molecule type" value="Genomic_DNA"/>
</dbReference>